<sequence>MARLLPAKWVWWYRDKRCAYGYSKRIYNDKKWNKTIAPLRPTFESLGLKEDDVARLHEQFLKIDKDGSGTIELWEMLDHLDLKRNRFAKRVFAIFDVDGSNEIDFKEFVVALWQYCTLGRAQLIMFAFDLYDRDSSGAIDFEEFNTMLKELYGRRYAKNQIALNLLRHINELNKRHDTEEVDVETFAAFVKSHPALLQPAFSMQQTLRERILGGAWWDRRSHERVKVNGMNLRIHDLMKAHLHEGAFHAFMKAVEKSDAKEYKKDAEAHRDFSVDWHKTVKVTGMVAQRRAKQGIYNPQSSEILDKYSSGKARERRGSQDDLRKVSPDPSCPDAHPELRTTDAVRGPRASPPTKGAQALDAKLRNRNNTAGENTRLGSFAHHGSPERLVERTPQNKESASKLDAKNRSKQRNDKANWLADVDPRLGATDKQRKIAAVYEKKKKRKKKSGSSPPEKKKGAPPPAP</sequence>
<dbReference type="GO" id="GO:0005509">
    <property type="term" value="F:calcium ion binding"/>
    <property type="evidence" value="ECO:0007669"/>
    <property type="project" value="InterPro"/>
</dbReference>
<dbReference type="Gene3D" id="1.10.238.10">
    <property type="entry name" value="EF-hand"/>
    <property type="match status" value="1"/>
</dbReference>
<evidence type="ECO:0000256" key="2">
    <source>
        <dbReference type="ARBA" id="ARBA00022737"/>
    </source>
</evidence>
<name>A0A8J2SI54_9STRA</name>
<dbReference type="SUPFAM" id="SSF47473">
    <property type="entry name" value="EF-hand"/>
    <property type="match status" value="1"/>
</dbReference>
<keyword evidence="1" id="KW-0479">Metal-binding</keyword>
<dbReference type="EMBL" id="CAKKNE010000003">
    <property type="protein sequence ID" value="CAH0371256.1"/>
    <property type="molecule type" value="Genomic_DNA"/>
</dbReference>
<organism evidence="6 7">
    <name type="scientific">Pelagomonas calceolata</name>
    <dbReference type="NCBI Taxonomy" id="35677"/>
    <lineage>
        <taxon>Eukaryota</taxon>
        <taxon>Sar</taxon>
        <taxon>Stramenopiles</taxon>
        <taxon>Ochrophyta</taxon>
        <taxon>Pelagophyceae</taxon>
        <taxon>Pelagomonadales</taxon>
        <taxon>Pelagomonadaceae</taxon>
        <taxon>Pelagomonas</taxon>
    </lineage>
</organism>
<reference evidence="6" key="1">
    <citation type="submission" date="2021-11" db="EMBL/GenBank/DDBJ databases">
        <authorList>
            <consortium name="Genoscope - CEA"/>
            <person name="William W."/>
        </authorList>
    </citation>
    <scope>NUCLEOTIDE SEQUENCE</scope>
</reference>
<dbReference type="InterPro" id="IPR002048">
    <property type="entry name" value="EF_hand_dom"/>
</dbReference>
<keyword evidence="7" id="KW-1185">Reference proteome</keyword>
<dbReference type="Proteomes" id="UP000789595">
    <property type="component" value="Unassembled WGS sequence"/>
</dbReference>
<feature type="compositionally biased region" description="Basic and acidic residues" evidence="4">
    <location>
        <begin position="421"/>
        <end position="432"/>
    </location>
</feature>
<dbReference type="Pfam" id="PF00036">
    <property type="entry name" value="EF-hand_1"/>
    <property type="match status" value="1"/>
</dbReference>
<dbReference type="InterPro" id="IPR018247">
    <property type="entry name" value="EF_Hand_1_Ca_BS"/>
</dbReference>
<evidence type="ECO:0000313" key="7">
    <source>
        <dbReference type="Proteomes" id="UP000789595"/>
    </source>
</evidence>
<comment type="caution">
    <text evidence="6">The sequence shown here is derived from an EMBL/GenBank/DDBJ whole genome shotgun (WGS) entry which is preliminary data.</text>
</comment>
<evidence type="ECO:0000259" key="5">
    <source>
        <dbReference type="PROSITE" id="PS50222"/>
    </source>
</evidence>
<dbReference type="Pfam" id="PF13202">
    <property type="entry name" value="EF-hand_5"/>
    <property type="match status" value="1"/>
</dbReference>
<feature type="compositionally biased region" description="Polar residues" evidence="4">
    <location>
        <begin position="366"/>
        <end position="376"/>
    </location>
</feature>
<evidence type="ECO:0000256" key="1">
    <source>
        <dbReference type="ARBA" id="ARBA00022723"/>
    </source>
</evidence>
<dbReference type="PROSITE" id="PS50222">
    <property type="entry name" value="EF_HAND_2"/>
    <property type="match status" value="2"/>
</dbReference>
<feature type="domain" description="EF-hand" evidence="5">
    <location>
        <begin position="83"/>
        <end position="118"/>
    </location>
</feature>
<dbReference type="PANTHER" id="PTHR45942">
    <property type="entry name" value="PROTEIN PHOSPATASE 3 REGULATORY SUBUNIT B ALPHA ISOFORM TYPE 1"/>
    <property type="match status" value="1"/>
</dbReference>
<dbReference type="PROSITE" id="PS00018">
    <property type="entry name" value="EF_HAND_1"/>
    <property type="match status" value="2"/>
</dbReference>
<feature type="compositionally biased region" description="Basic and acidic residues" evidence="4">
    <location>
        <begin position="383"/>
        <end position="414"/>
    </location>
</feature>
<keyword evidence="3" id="KW-0106">Calcium</keyword>
<evidence type="ECO:0000256" key="3">
    <source>
        <dbReference type="ARBA" id="ARBA00022837"/>
    </source>
</evidence>
<keyword evidence="2" id="KW-0677">Repeat</keyword>
<feature type="region of interest" description="Disordered" evidence="4">
    <location>
        <begin position="291"/>
        <end position="464"/>
    </location>
</feature>
<accession>A0A8J2SI54</accession>
<feature type="compositionally biased region" description="Basic and acidic residues" evidence="4">
    <location>
        <begin position="311"/>
        <end position="326"/>
    </location>
</feature>
<feature type="domain" description="EF-hand" evidence="5">
    <location>
        <begin position="119"/>
        <end position="154"/>
    </location>
</feature>
<evidence type="ECO:0000313" key="6">
    <source>
        <dbReference type="EMBL" id="CAH0371256.1"/>
    </source>
</evidence>
<protein>
    <recommendedName>
        <fullName evidence="5">EF-hand domain-containing protein</fullName>
    </recommendedName>
</protein>
<dbReference type="CDD" id="cd00051">
    <property type="entry name" value="EFh"/>
    <property type="match status" value="1"/>
</dbReference>
<gene>
    <name evidence="6" type="ORF">PECAL_3P11890</name>
</gene>
<dbReference type="SMART" id="SM00054">
    <property type="entry name" value="EFh"/>
    <property type="match status" value="3"/>
</dbReference>
<evidence type="ECO:0000256" key="4">
    <source>
        <dbReference type="SAM" id="MobiDB-lite"/>
    </source>
</evidence>
<proteinExistence type="predicted"/>
<dbReference type="OrthoDB" id="191686at2759"/>
<dbReference type="AlphaFoldDB" id="A0A8J2SI54"/>
<dbReference type="InterPro" id="IPR011992">
    <property type="entry name" value="EF-hand-dom_pair"/>
</dbReference>